<evidence type="ECO:0000313" key="3">
    <source>
        <dbReference type="Proteomes" id="UP001314170"/>
    </source>
</evidence>
<keyword evidence="3" id="KW-1185">Reference proteome</keyword>
<proteinExistence type="predicted"/>
<comment type="caution">
    <text evidence="2">The sequence shown here is derived from an EMBL/GenBank/DDBJ whole genome shotgun (WGS) entry which is preliminary data.</text>
</comment>
<feature type="compositionally biased region" description="Polar residues" evidence="1">
    <location>
        <begin position="1117"/>
        <end position="1126"/>
    </location>
</feature>
<accession>A0AAV1SPN3</accession>
<dbReference type="EMBL" id="CAWUPB010001194">
    <property type="protein sequence ID" value="CAK7353412.1"/>
    <property type="molecule type" value="Genomic_DNA"/>
</dbReference>
<gene>
    <name evidence="2" type="ORF">DCAF_LOCUS24715</name>
</gene>
<protein>
    <submittedName>
        <fullName evidence="2">Uncharacterized protein</fullName>
    </submittedName>
</protein>
<sequence length="1234" mass="137294">MKECLKEGGEEGVFSHIQFLHLDCGLEESEYRIVLQDLLVRVLSTREGYGASWHVMQEKLLRIYEEALSSNCRRLVEMIQVIQDDLLCQEIEMSRAHADKQIPPPLERFHRAVSICMGEMYHYARVSKLHVLECLMDTALSAVKREQLQEASNVLTLFPRLRPLVAVMGWDLLSGKTTARRKLMQLLWTSSKSQILRLEESSAYGNQLEEMSCVEHLCDSLCYRLDLASFVACVNSGQLWSSKSSLLFSGNQQIISASEDTHSERFVENFVLERLSVQSPLCVLFDVVPVIKFQDAIELISMQPICSDVAAWKSMETSRNVSAMLRSVVWMVDFSIGGILVDLLGFCMLRVCYLIGGSRVECSLALSIRQNPLTCAICCRNSWMQDIELMHMRYALESTVLALGVMERCTIDEKQSHDQVALCHLKDLRNHLEAITNIPRKILMVNVIISLLHMDDISLNLTHCASPGSNSESSSTCAWDHTDVNTCEGGNKLVISFTGLLLDVLHRNLPPGLTEEYTSNDGMSKDGRQALEWRLSIARHFIEDWQWRLSILQRLLPLSERQWGWKEALTVLRAAPSKLLNLCMQRAKYDIGEEAVHRFSLSAEDRATLELAEWVDGAVRRASESRLVEDAMSRAVDGTSAVQDLDFSSLRSQLGSLAAILLCIDVAATSARSARMSQQLLDQAQVMLSEIYPGATPKIGSTYWDQILEVGIISVSRRVLKRLHEFLEQGDGPGLQAFLAGEISISSSKELLRQGQRERTLAILHQMIEDAHRGKRQFLSGKLHNLARAIADEETELNIVKGDNPYVERKLLSHFDKEGVLGLGLKVVKQIPKSSAGGETSMQPVGYDMKDTGKRLFGPLSAKPTTYLSQFILHIAAIGDIVDGTDTTHDFNFFSLVYEWPKDLLTRLVFDRGSTDAAGKVADIMCADFVHEVISACVPPVYPPRSGHAWACIPVTATFHKSYLENKVLSPSCKEAKPNCYSSFSSTPGIPLYPLQLDIVKHLVKISPVRAVLACVFGRSILYSGSDSSMSGSMDDGSLQEPDNDRLFYEFALDQSERFPTLNRWIQMQSNLHRVSEFAVTAGGKADAGEVKADARAAIKRLRERDSDTESEVDDTFGSSTISTTLPDLGSQGAAVPEPQEDSSKPDTVELDNTAFLSLDWENEEPYAKAVERLISEGKLMDAVALSDRFLRDGASDQLLQLLIERGEEDHPFSVPQGYGGIVSGAIAGSIACD</sequence>
<feature type="region of interest" description="Disordered" evidence="1">
    <location>
        <begin position="1103"/>
        <end position="1148"/>
    </location>
</feature>
<organism evidence="2 3">
    <name type="scientific">Dovyalis caffra</name>
    <dbReference type="NCBI Taxonomy" id="77055"/>
    <lineage>
        <taxon>Eukaryota</taxon>
        <taxon>Viridiplantae</taxon>
        <taxon>Streptophyta</taxon>
        <taxon>Embryophyta</taxon>
        <taxon>Tracheophyta</taxon>
        <taxon>Spermatophyta</taxon>
        <taxon>Magnoliopsida</taxon>
        <taxon>eudicotyledons</taxon>
        <taxon>Gunneridae</taxon>
        <taxon>Pentapetalae</taxon>
        <taxon>rosids</taxon>
        <taxon>fabids</taxon>
        <taxon>Malpighiales</taxon>
        <taxon>Salicaceae</taxon>
        <taxon>Flacourtieae</taxon>
        <taxon>Dovyalis</taxon>
    </lineage>
</organism>
<dbReference type="PANTHER" id="PTHR35478">
    <property type="entry name" value="ZINC FINGER FYVE DOMAIN PROTEIN"/>
    <property type="match status" value="1"/>
</dbReference>
<dbReference type="Proteomes" id="UP001314170">
    <property type="component" value="Unassembled WGS sequence"/>
</dbReference>
<reference evidence="2 3" key="1">
    <citation type="submission" date="2024-01" db="EMBL/GenBank/DDBJ databases">
        <authorList>
            <person name="Waweru B."/>
        </authorList>
    </citation>
    <scope>NUCLEOTIDE SEQUENCE [LARGE SCALE GENOMIC DNA]</scope>
</reference>
<name>A0AAV1SPN3_9ROSI</name>
<evidence type="ECO:0000256" key="1">
    <source>
        <dbReference type="SAM" id="MobiDB-lite"/>
    </source>
</evidence>
<dbReference type="AlphaFoldDB" id="A0AAV1SPN3"/>
<evidence type="ECO:0000313" key="2">
    <source>
        <dbReference type="EMBL" id="CAK7353412.1"/>
    </source>
</evidence>
<dbReference type="PANTHER" id="PTHR35478:SF1">
    <property type="entry name" value="ZINC FINGER FYVE DOMAIN-CONTAINING PROTEIN 26"/>
    <property type="match status" value="1"/>
</dbReference>